<dbReference type="KEGG" id="care:LT85_3757"/>
<sequence length="355" mass="37326">MKAWMFNRPQLTLKLEDVAQPELRAGAALVQMEAVPLLSYTRNYLQSNLPYAYPPSPFTPGTNGIGRIIAVGAGVQQFQPGQRVAVNPYWIANEAVAEPPQVLIGLTGISADSTPMLEEFPHGSLREVAEFPVSTLLPLDGLDHVAAERLAVLAKFIIPFGGLRRGRLSVGETVAINGAGGYFGSAAVLAALAMGAARVIALGRNAQALQKLVELGQGRVVAVLLSGDVAGDASAIRTAAGGGIALAYDMVGQASDANSTLALLHSLRRGGRLVLMGSMQVALPIPYGDMLLNNWELIGHFMYTSADYLALLSLVKAGLLSLDAVELKTFAFPALEAAIDHAAQMKGLQATVSLF</sequence>
<name>A0A0A1FGR7_9BURK</name>
<proteinExistence type="inferred from homology"/>
<dbReference type="GO" id="GO:0004022">
    <property type="term" value="F:alcohol dehydrogenase (NAD+) activity"/>
    <property type="evidence" value="ECO:0007669"/>
    <property type="project" value="UniProtKB-EC"/>
</dbReference>
<dbReference type="EC" id="1.1.1.1" evidence="8"/>
<protein>
    <submittedName>
        <fullName evidence="8">Alcohol dehydrogenase</fullName>
        <ecNumber evidence="8">1.1.1.1</ecNumber>
    </submittedName>
</protein>
<dbReference type="InterPro" id="IPR013154">
    <property type="entry name" value="ADH-like_N"/>
</dbReference>
<dbReference type="PANTHER" id="PTHR43350">
    <property type="entry name" value="NAD-DEPENDENT ALCOHOL DEHYDROGENASE"/>
    <property type="match status" value="1"/>
</dbReference>
<dbReference type="AlphaFoldDB" id="A0A0A1FGR7"/>
<dbReference type="OrthoDB" id="9787435at2"/>
<dbReference type="RefSeq" id="WP_038491823.1">
    <property type="nucleotide sequence ID" value="NZ_CP009962.1"/>
</dbReference>
<evidence type="ECO:0000256" key="2">
    <source>
        <dbReference type="ARBA" id="ARBA00008072"/>
    </source>
</evidence>
<evidence type="ECO:0000256" key="5">
    <source>
        <dbReference type="ARBA" id="ARBA00023002"/>
    </source>
</evidence>
<keyword evidence="5 8" id="KW-0560">Oxidoreductase</keyword>
<feature type="domain" description="Alcohol dehydrogenase-like N-terminal" evidence="7">
    <location>
        <begin position="26"/>
        <end position="139"/>
    </location>
</feature>
<evidence type="ECO:0000259" key="6">
    <source>
        <dbReference type="Pfam" id="PF00107"/>
    </source>
</evidence>
<dbReference type="Pfam" id="PF00107">
    <property type="entry name" value="ADH_zinc_N"/>
    <property type="match status" value="1"/>
</dbReference>
<evidence type="ECO:0000256" key="1">
    <source>
        <dbReference type="ARBA" id="ARBA00001947"/>
    </source>
</evidence>
<reference evidence="9" key="1">
    <citation type="journal article" date="2014" name="Soil Biol. Biochem.">
        <title>Structure and function of bacterial communities in ageing soils: Insights from the Mendocino ecological staircase.</title>
        <authorList>
            <person name="Uroz S."/>
            <person name="Tech J.J."/>
            <person name="Sawaya N.A."/>
            <person name="Frey-Klett P."/>
            <person name="Leveau J.H.J."/>
        </authorList>
    </citation>
    <scope>NUCLEOTIDE SEQUENCE [LARGE SCALE GENOMIC DNA]</scope>
    <source>
        <strain evidence="9">Cal35</strain>
    </source>
</reference>
<dbReference type="SUPFAM" id="SSF51735">
    <property type="entry name" value="NAD(P)-binding Rossmann-fold domains"/>
    <property type="match status" value="1"/>
</dbReference>
<dbReference type="GO" id="GO:0046872">
    <property type="term" value="F:metal ion binding"/>
    <property type="evidence" value="ECO:0007669"/>
    <property type="project" value="UniProtKB-KW"/>
</dbReference>
<dbReference type="STRING" id="279058.LT85_3757"/>
<evidence type="ECO:0000313" key="8">
    <source>
        <dbReference type="EMBL" id="AIY42915.1"/>
    </source>
</evidence>
<keyword evidence="3" id="KW-0479">Metal-binding</keyword>
<evidence type="ECO:0000256" key="4">
    <source>
        <dbReference type="ARBA" id="ARBA00022833"/>
    </source>
</evidence>
<dbReference type="Proteomes" id="UP000030302">
    <property type="component" value="Chromosome"/>
</dbReference>
<dbReference type="InterPro" id="IPR013149">
    <property type="entry name" value="ADH-like_C"/>
</dbReference>
<dbReference type="InterPro" id="IPR036291">
    <property type="entry name" value="NAD(P)-bd_dom_sf"/>
</dbReference>
<evidence type="ECO:0000259" key="7">
    <source>
        <dbReference type="Pfam" id="PF08240"/>
    </source>
</evidence>
<organism evidence="8 9">
    <name type="scientific">Collimonas arenae</name>
    <dbReference type="NCBI Taxonomy" id="279058"/>
    <lineage>
        <taxon>Bacteria</taxon>
        <taxon>Pseudomonadati</taxon>
        <taxon>Pseudomonadota</taxon>
        <taxon>Betaproteobacteria</taxon>
        <taxon>Burkholderiales</taxon>
        <taxon>Oxalobacteraceae</taxon>
        <taxon>Collimonas</taxon>
    </lineage>
</organism>
<keyword evidence="4" id="KW-0862">Zinc</keyword>
<gene>
    <name evidence="8" type="ORF">LT85_3757</name>
</gene>
<dbReference type="SUPFAM" id="SSF50129">
    <property type="entry name" value="GroES-like"/>
    <property type="match status" value="1"/>
</dbReference>
<dbReference type="Gene3D" id="3.40.50.720">
    <property type="entry name" value="NAD(P)-binding Rossmann-like Domain"/>
    <property type="match status" value="1"/>
</dbReference>
<keyword evidence="9" id="KW-1185">Reference proteome</keyword>
<comment type="similarity">
    <text evidence="2">Belongs to the zinc-containing alcohol dehydrogenase family.</text>
</comment>
<feature type="domain" description="Alcohol dehydrogenase-like C-terminal" evidence="6">
    <location>
        <begin position="184"/>
        <end position="316"/>
    </location>
</feature>
<comment type="cofactor">
    <cofactor evidence="1">
        <name>Zn(2+)</name>
        <dbReference type="ChEBI" id="CHEBI:29105"/>
    </cofactor>
</comment>
<dbReference type="HOGENOM" id="CLU_026673_0_0_4"/>
<dbReference type="Gene3D" id="3.90.180.10">
    <property type="entry name" value="Medium-chain alcohol dehydrogenases, catalytic domain"/>
    <property type="match status" value="1"/>
</dbReference>
<dbReference type="Pfam" id="PF08240">
    <property type="entry name" value="ADH_N"/>
    <property type="match status" value="1"/>
</dbReference>
<evidence type="ECO:0000256" key="3">
    <source>
        <dbReference type="ARBA" id="ARBA00022723"/>
    </source>
</evidence>
<dbReference type="PANTHER" id="PTHR43350:SF17">
    <property type="entry name" value="NAD-DEPENDENT ALCOHOL DEHYDROGENASE"/>
    <property type="match status" value="1"/>
</dbReference>
<dbReference type="InterPro" id="IPR011032">
    <property type="entry name" value="GroES-like_sf"/>
</dbReference>
<accession>A0A0A1FGR7</accession>
<evidence type="ECO:0000313" key="9">
    <source>
        <dbReference type="Proteomes" id="UP000030302"/>
    </source>
</evidence>
<dbReference type="EMBL" id="CP009962">
    <property type="protein sequence ID" value="AIY42915.1"/>
    <property type="molecule type" value="Genomic_DNA"/>
</dbReference>